<evidence type="ECO:0000256" key="2">
    <source>
        <dbReference type="PROSITE-ProRule" id="PRU00335"/>
    </source>
</evidence>
<dbReference type="PROSITE" id="PS50977">
    <property type="entry name" value="HTH_TETR_2"/>
    <property type="match status" value="1"/>
</dbReference>
<dbReference type="AlphaFoldDB" id="A0A9E2L053"/>
<evidence type="ECO:0000259" key="3">
    <source>
        <dbReference type="PROSITE" id="PS50977"/>
    </source>
</evidence>
<gene>
    <name evidence="4" type="ORF">IAA16_00250</name>
</gene>
<reference evidence="4" key="2">
    <citation type="submission" date="2021-04" db="EMBL/GenBank/DDBJ databases">
        <authorList>
            <person name="Gilroy R."/>
        </authorList>
    </citation>
    <scope>NUCLEOTIDE SEQUENCE</scope>
    <source>
        <strain evidence="4">Gambia15-2214</strain>
    </source>
</reference>
<feature type="DNA-binding region" description="H-T-H motif" evidence="2">
    <location>
        <begin position="29"/>
        <end position="48"/>
    </location>
</feature>
<dbReference type="Pfam" id="PF00440">
    <property type="entry name" value="TetR_N"/>
    <property type="match status" value="1"/>
</dbReference>
<dbReference type="Gene3D" id="1.10.357.10">
    <property type="entry name" value="Tetracycline Repressor, domain 2"/>
    <property type="match status" value="1"/>
</dbReference>
<dbReference type="Proteomes" id="UP000823914">
    <property type="component" value="Unassembled WGS sequence"/>
</dbReference>
<evidence type="ECO:0000313" key="4">
    <source>
        <dbReference type="EMBL" id="MBU3848977.1"/>
    </source>
</evidence>
<dbReference type="EMBL" id="JAHLFV010000005">
    <property type="protein sequence ID" value="MBU3848977.1"/>
    <property type="molecule type" value="Genomic_DNA"/>
</dbReference>
<dbReference type="InterPro" id="IPR009057">
    <property type="entry name" value="Homeodomain-like_sf"/>
</dbReference>
<keyword evidence="1 2" id="KW-0238">DNA-binding</keyword>
<reference evidence="4" key="1">
    <citation type="journal article" date="2021" name="PeerJ">
        <title>Extensive microbial diversity within the chicken gut microbiome revealed by metagenomics and culture.</title>
        <authorList>
            <person name="Gilroy R."/>
            <person name="Ravi A."/>
            <person name="Getino M."/>
            <person name="Pursley I."/>
            <person name="Horton D.L."/>
            <person name="Alikhan N.F."/>
            <person name="Baker D."/>
            <person name="Gharbi K."/>
            <person name="Hall N."/>
            <person name="Watson M."/>
            <person name="Adriaenssens E.M."/>
            <person name="Foster-Nyarko E."/>
            <person name="Jarju S."/>
            <person name="Secka A."/>
            <person name="Antonio M."/>
            <person name="Oren A."/>
            <person name="Chaudhuri R.R."/>
            <person name="La Ragione R."/>
            <person name="Hildebrand F."/>
            <person name="Pallen M.J."/>
        </authorList>
    </citation>
    <scope>NUCLEOTIDE SEQUENCE</scope>
    <source>
        <strain evidence="4">Gambia15-2214</strain>
    </source>
</reference>
<organism evidence="4 5">
    <name type="scientific">Candidatus Treponema excrementipullorum</name>
    <dbReference type="NCBI Taxonomy" id="2838768"/>
    <lineage>
        <taxon>Bacteria</taxon>
        <taxon>Pseudomonadati</taxon>
        <taxon>Spirochaetota</taxon>
        <taxon>Spirochaetia</taxon>
        <taxon>Spirochaetales</taxon>
        <taxon>Treponemataceae</taxon>
        <taxon>Treponema</taxon>
    </lineage>
</organism>
<protein>
    <submittedName>
        <fullName evidence="4">TetR/AcrR family transcriptional regulator</fullName>
    </submittedName>
</protein>
<comment type="caution">
    <text evidence="4">The sequence shown here is derived from an EMBL/GenBank/DDBJ whole genome shotgun (WGS) entry which is preliminary data.</text>
</comment>
<evidence type="ECO:0000313" key="5">
    <source>
        <dbReference type="Proteomes" id="UP000823914"/>
    </source>
</evidence>
<name>A0A9E2L053_9SPIR</name>
<dbReference type="GO" id="GO:0003677">
    <property type="term" value="F:DNA binding"/>
    <property type="evidence" value="ECO:0007669"/>
    <property type="project" value="UniProtKB-UniRule"/>
</dbReference>
<feature type="domain" description="HTH tetR-type" evidence="3">
    <location>
        <begin position="6"/>
        <end position="66"/>
    </location>
</feature>
<proteinExistence type="predicted"/>
<sequence length="196" mass="23552">MPGKKRILRNDILDAAVRVIQQSDTGTLTMRTLAKELGCSTQPIYYEFQNQEKLTEELLLYIRHKYLKARCSSYRDYAWVFLTFAEKEKQLFRFLYLRPRSAESKLLEDENQQQTIEFLVSTLEMEKQQAEEMHQRMQYYCYGLGTMIATGYRRMSVHEIDKELTDFFCILLRSYKHLSDEAKINYWLNRSRHLVE</sequence>
<evidence type="ECO:0000256" key="1">
    <source>
        <dbReference type="ARBA" id="ARBA00023125"/>
    </source>
</evidence>
<accession>A0A9E2L053</accession>
<dbReference type="InterPro" id="IPR001647">
    <property type="entry name" value="HTH_TetR"/>
</dbReference>
<dbReference type="SUPFAM" id="SSF46689">
    <property type="entry name" value="Homeodomain-like"/>
    <property type="match status" value="1"/>
</dbReference>